<organism evidence="1 2">
    <name type="scientific">Eiseniibacteriota bacterium</name>
    <dbReference type="NCBI Taxonomy" id="2212470"/>
    <lineage>
        <taxon>Bacteria</taxon>
        <taxon>Candidatus Eiseniibacteriota</taxon>
    </lineage>
</organism>
<dbReference type="InterPro" id="IPR010287">
    <property type="entry name" value="DUF892_YciF-like"/>
</dbReference>
<proteinExistence type="predicted"/>
<evidence type="ECO:0000313" key="1">
    <source>
        <dbReference type="EMBL" id="NNF08627.1"/>
    </source>
</evidence>
<sequence>MKTEGNPPFGSLDKLLIRYLGELYDSEHRITDLTPQFRDASANETVREVFRRNFVEIQQRIQLLEAVFRSLDCEPIRFPSYAGLVSGAEAEAWAETSEFKNAVDDIALLTRSIQLQEHSLVGYSAAKMWARSLGLTETTVLLRSLINENAKSLTSLETTLEEASSQVAEDHQKFP</sequence>
<dbReference type="AlphaFoldDB" id="A0A7Y2ECX5"/>
<reference evidence="1 2" key="1">
    <citation type="submission" date="2020-03" db="EMBL/GenBank/DDBJ databases">
        <title>Metabolic flexibility allows generalist bacteria to become dominant in a frequently disturbed ecosystem.</title>
        <authorList>
            <person name="Chen Y.-J."/>
            <person name="Leung P.M."/>
            <person name="Bay S.K."/>
            <person name="Hugenholtz P."/>
            <person name="Kessler A.J."/>
            <person name="Shelley G."/>
            <person name="Waite D.W."/>
            <person name="Cook P.L."/>
            <person name="Greening C."/>
        </authorList>
    </citation>
    <scope>NUCLEOTIDE SEQUENCE [LARGE SCALE GENOMIC DNA]</scope>
    <source>
        <strain evidence="1">SS_bin_28</strain>
    </source>
</reference>
<dbReference type="PANTHER" id="PTHR30565:SF9">
    <property type="entry name" value="PROTEIN YCIF"/>
    <property type="match status" value="1"/>
</dbReference>
<evidence type="ECO:0000313" key="2">
    <source>
        <dbReference type="Proteomes" id="UP000547674"/>
    </source>
</evidence>
<dbReference type="InterPro" id="IPR009078">
    <property type="entry name" value="Ferritin-like_SF"/>
</dbReference>
<dbReference type="Gene3D" id="1.20.1260.10">
    <property type="match status" value="1"/>
</dbReference>
<name>A0A7Y2ECX5_UNCEI</name>
<dbReference type="PANTHER" id="PTHR30565">
    <property type="entry name" value="PROTEIN YCIF"/>
    <property type="match status" value="1"/>
</dbReference>
<dbReference type="EMBL" id="JABDJR010000711">
    <property type="protein sequence ID" value="NNF08627.1"/>
    <property type="molecule type" value="Genomic_DNA"/>
</dbReference>
<gene>
    <name evidence="1" type="ORF">HKN21_17830</name>
</gene>
<accession>A0A7Y2ECX5</accession>
<dbReference type="Pfam" id="PF05974">
    <property type="entry name" value="DUF892"/>
    <property type="match status" value="1"/>
</dbReference>
<dbReference type="Proteomes" id="UP000547674">
    <property type="component" value="Unassembled WGS sequence"/>
</dbReference>
<protein>
    <submittedName>
        <fullName evidence="1">DUF892 family protein</fullName>
    </submittedName>
</protein>
<dbReference type="SUPFAM" id="SSF47240">
    <property type="entry name" value="Ferritin-like"/>
    <property type="match status" value="1"/>
</dbReference>
<comment type="caution">
    <text evidence="1">The sequence shown here is derived from an EMBL/GenBank/DDBJ whole genome shotgun (WGS) entry which is preliminary data.</text>
</comment>
<dbReference type="InterPro" id="IPR047114">
    <property type="entry name" value="YciF"/>
</dbReference>
<dbReference type="InterPro" id="IPR012347">
    <property type="entry name" value="Ferritin-like"/>
</dbReference>